<dbReference type="EMBL" id="CAJNOI010000157">
    <property type="protein sequence ID" value="CAF1140063.1"/>
    <property type="molecule type" value="Genomic_DNA"/>
</dbReference>
<evidence type="ECO:0000256" key="1">
    <source>
        <dbReference type="ARBA" id="ARBA00004141"/>
    </source>
</evidence>
<dbReference type="PROSITE" id="PS50262">
    <property type="entry name" value="G_PROTEIN_RECEP_F1_2"/>
    <property type="match status" value="1"/>
</dbReference>
<feature type="domain" description="G-protein coupled receptors family 1 profile" evidence="9">
    <location>
        <begin position="36"/>
        <end position="307"/>
    </location>
</feature>
<dbReference type="InterPro" id="IPR017452">
    <property type="entry name" value="GPCR_Rhodpsn_7TM"/>
</dbReference>
<dbReference type="Proteomes" id="UP000663832">
    <property type="component" value="Unassembled WGS sequence"/>
</dbReference>
<evidence type="ECO:0000313" key="12">
    <source>
        <dbReference type="Proteomes" id="UP000663832"/>
    </source>
</evidence>
<reference evidence="11" key="1">
    <citation type="submission" date="2021-02" db="EMBL/GenBank/DDBJ databases">
        <authorList>
            <person name="Nowell W R."/>
        </authorList>
    </citation>
    <scope>NUCLEOTIDE SEQUENCE</scope>
</reference>
<evidence type="ECO:0000313" key="10">
    <source>
        <dbReference type="EMBL" id="CAF1140063.1"/>
    </source>
</evidence>
<dbReference type="PANTHER" id="PTHR24243:SF230">
    <property type="entry name" value="G-PROTEIN COUPLED RECEPTORS FAMILY 1 PROFILE DOMAIN-CONTAINING PROTEIN"/>
    <property type="match status" value="1"/>
</dbReference>
<feature type="transmembrane region" description="Helical" evidence="8">
    <location>
        <begin position="97"/>
        <end position="120"/>
    </location>
</feature>
<dbReference type="GO" id="GO:0005886">
    <property type="term" value="C:plasma membrane"/>
    <property type="evidence" value="ECO:0007669"/>
    <property type="project" value="TreeGrafter"/>
</dbReference>
<evidence type="ECO:0000313" key="11">
    <source>
        <dbReference type="EMBL" id="CAF1491191.1"/>
    </source>
</evidence>
<evidence type="ECO:0000259" key="9">
    <source>
        <dbReference type="PROSITE" id="PS50262"/>
    </source>
</evidence>
<protein>
    <recommendedName>
        <fullName evidence="9">G-protein coupled receptors family 1 profile domain-containing protein</fullName>
    </recommendedName>
</protein>
<keyword evidence="12" id="KW-1185">Reference proteome</keyword>
<organism evidence="11 12">
    <name type="scientific">Adineta steineri</name>
    <dbReference type="NCBI Taxonomy" id="433720"/>
    <lineage>
        <taxon>Eukaryota</taxon>
        <taxon>Metazoa</taxon>
        <taxon>Spiralia</taxon>
        <taxon>Gnathifera</taxon>
        <taxon>Rotifera</taxon>
        <taxon>Eurotatoria</taxon>
        <taxon>Bdelloidea</taxon>
        <taxon>Adinetida</taxon>
        <taxon>Adinetidae</taxon>
        <taxon>Adineta</taxon>
    </lineage>
</organism>
<keyword evidence="2 8" id="KW-0812">Transmembrane</keyword>
<feature type="transmembrane region" description="Helical" evidence="8">
    <location>
        <begin position="24"/>
        <end position="44"/>
    </location>
</feature>
<keyword evidence="7" id="KW-0807">Transducer</keyword>
<evidence type="ECO:0000256" key="8">
    <source>
        <dbReference type="SAM" id="Phobius"/>
    </source>
</evidence>
<keyword evidence="3 8" id="KW-1133">Transmembrane helix</keyword>
<feature type="transmembrane region" description="Helical" evidence="8">
    <location>
        <begin position="184"/>
        <end position="205"/>
    </location>
</feature>
<comment type="caution">
    <text evidence="11">The sequence shown here is derived from an EMBL/GenBank/DDBJ whole genome shotgun (WGS) entry which is preliminary data.</text>
</comment>
<evidence type="ECO:0000256" key="6">
    <source>
        <dbReference type="ARBA" id="ARBA00023170"/>
    </source>
</evidence>
<accession>A0A815SJT0</accession>
<proteinExistence type="predicted"/>
<feature type="transmembrane region" description="Helical" evidence="8">
    <location>
        <begin position="244"/>
        <end position="268"/>
    </location>
</feature>
<dbReference type="PANTHER" id="PTHR24243">
    <property type="entry name" value="G-PROTEIN COUPLED RECEPTOR"/>
    <property type="match status" value="1"/>
</dbReference>
<dbReference type="GO" id="GO:0004930">
    <property type="term" value="F:G protein-coupled receptor activity"/>
    <property type="evidence" value="ECO:0007669"/>
    <property type="project" value="UniProtKB-KW"/>
</dbReference>
<dbReference type="SUPFAM" id="SSF81321">
    <property type="entry name" value="Family A G protein-coupled receptor-like"/>
    <property type="match status" value="1"/>
</dbReference>
<evidence type="ECO:0000256" key="7">
    <source>
        <dbReference type="ARBA" id="ARBA00023224"/>
    </source>
</evidence>
<dbReference type="OrthoDB" id="10042581at2759"/>
<evidence type="ECO:0000256" key="2">
    <source>
        <dbReference type="ARBA" id="ARBA00022692"/>
    </source>
</evidence>
<dbReference type="AlphaFoldDB" id="A0A815SJT0"/>
<evidence type="ECO:0000256" key="5">
    <source>
        <dbReference type="ARBA" id="ARBA00023136"/>
    </source>
</evidence>
<sequence length="333" mass="37450">MSSNSTEAALIAILAAITTQINRYLPIGIFFFGIIGNLLNCLALSQRTLLSNSCSLLFLASSIASLITLIDGVGVRFLTGWSADLTATNDILCQIRFFFLSTSRTVAFWLIALAIIDRWLLSSINVHRRQMSTLKNTQRGIIFVIILSSLVYVQYFYCFVAIPIDYPITCYGRSILCRLIHNLEFALLSVLIPSLLMIIFGLMTIHNVHKSALRQVQPIIATSSTQTTVANERSARMKKIDHQLLIMLCVQTTLVILFSLPQACYSIYTVITQYDINSPLTNAIDTLLLNVFILFSYVTNGMPFYVYTLSGGTVYRKALFDRLQEFSRMIICR</sequence>
<dbReference type="Gene3D" id="1.20.1070.10">
    <property type="entry name" value="Rhodopsin 7-helix transmembrane proteins"/>
    <property type="match status" value="1"/>
</dbReference>
<name>A0A815SJT0_9BILA</name>
<evidence type="ECO:0000256" key="4">
    <source>
        <dbReference type="ARBA" id="ARBA00023040"/>
    </source>
</evidence>
<gene>
    <name evidence="10" type="ORF">BJG266_LOCUS23494</name>
    <name evidence="11" type="ORF">QVE165_LOCUS42887</name>
</gene>
<feature type="transmembrane region" description="Helical" evidence="8">
    <location>
        <begin position="141"/>
        <end position="164"/>
    </location>
</feature>
<dbReference type="EMBL" id="CAJNOM010000539">
    <property type="protein sequence ID" value="CAF1491191.1"/>
    <property type="molecule type" value="Genomic_DNA"/>
</dbReference>
<comment type="subcellular location">
    <subcellularLocation>
        <location evidence="1">Membrane</location>
        <topology evidence="1">Multi-pass membrane protein</topology>
    </subcellularLocation>
</comment>
<feature type="transmembrane region" description="Helical" evidence="8">
    <location>
        <begin position="288"/>
        <end position="307"/>
    </location>
</feature>
<keyword evidence="4" id="KW-0297">G-protein coupled receptor</keyword>
<keyword evidence="6" id="KW-0675">Receptor</keyword>
<keyword evidence="5 8" id="KW-0472">Membrane</keyword>
<dbReference type="Proteomes" id="UP000663877">
    <property type="component" value="Unassembled WGS sequence"/>
</dbReference>
<evidence type="ECO:0000256" key="3">
    <source>
        <dbReference type="ARBA" id="ARBA00022989"/>
    </source>
</evidence>
<feature type="transmembrane region" description="Helical" evidence="8">
    <location>
        <begin position="56"/>
        <end position="77"/>
    </location>
</feature>